<dbReference type="GO" id="GO:0006633">
    <property type="term" value="P:fatty acid biosynthetic process"/>
    <property type="evidence" value="ECO:0007669"/>
    <property type="project" value="TreeGrafter"/>
</dbReference>
<feature type="domain" description="Malonyl-CoA:ACP transacylase (MAT)" evidence="6">
    <location>
        <begin position="7"/>
        <end position="304"/>
    </location>
</feature>
<gene>
    <name evidence="7" type="primary">fabD</name>
    <name evidence="7" type="ORF">DEJ46_09950</name>
</gene>
<proteinExistence type="inferred from homology"/>
<dbReference type="SUPFAM" id="SSF55048">
    <property type="entry name" value="Probable ACP-binding domain of malonyl-CoA ACP transacylase"/>
    <property type="match status" value="1"/>
</dbReference>
<evidence type="ECO:0000256" key="1">
    <source>
        <dbReference type="ARBA" id="ARBA00022679"/>
    </source>
</evidence>
<protein>
    <recommendedName>
        <fullName evidence="4">Malonyl CoA-acyl carrier protein transacylase</fullName>
        <ecNumber evidence="4">2.3.1.39</ecNumber>
    </recommendedName>
</protein>
<dbReference type="GO" id="GO:0004314">
    <property type="term" value="F:[acyl-carrier-protein] S-malonyltransferase activity"/>
    <property type="evidence" value="ECO:0007669"/>
    <property type="project" value="UniProtKB-EC"/>
</dbReference>
<evidence type="ECO:0000256" key="3">
    <source>
        <dbReference type="ARBA" id="ARBA00048462"/>
    </source>
</evidence>
<evidence type="ECO:0000259" key="6">
    <source>
        <dbReference type="SMART" id="SM00827"/>
    </source>
</evidence>
<keyword evidence="2 4" id="KW-0012">Acyltransferase</keyword>
<dbReference type="Gene3D" id="3.40.366.10">
    <property type="entry name" value="Malonyl-Coenzyme A Acyl Carrier Protein, domain 2"/>
    <property type="match status" value="1"/>
</dbReference>
<dbReference type="PIRSF" id="PIRSF000446">
    <property type="entry name" value="Mct"/>
    <property type="match status" value="1"/>
</dbReference>
<dbReference type="InterPro" id="IPR016036">
    <property type="entry name" value="Malonyl_transacylase_ACP-bd"/>
</dbReference>
<dbReference type="NCBIfam" id="TIGR00128">
    <property type="entry name" value="fabD"/>
    <property type="match status" value="1"/>
</dbReference>
<evidence type="ECO:0000256" key="4">
    <source>
        <dbReference type="PIRNR" id="PIRNR000446"/>
    </source>
</evidence>
<feature type="active site" evidence="5">
    <location>
        <position position="203"/>
    </location>
</feature>
<dbReference type="Pfam" id="PF00698">
    <property type="entry name" value="Acyl_transf_1"/>
    <property type="match status" value="1"/>
</dbReference>
<dbReference type="AlphaFoldDB" id="A0A5P2AMZ7"/>
<name>A0A5P2AMZ7_STRVZ</name>
<feature type="active site" evidence="5">
    <location>
        <position position="92"/>
    </location>
</feature>
<dbReference type="PANTHER" id="PTHR42681">
    <property type="entry name" value="MALONYL-COA-ACYL CARRIER PROTEIN TRANSACYLASE, MITOCHONDRIAL"/>
    <property type="match status" value="1"/>
</dbReference>
<dbReference type="InterPro" id="IPR001227">
    <property type="entry name" value="Ac_transferase_dom_sf"/>
</dbReference>
<dbReference type="PANTHER" id="PTHR42681:SF1">
    <property type="entry name" value="MALONYL-COA-ACYL CARRIER PROTEIN TRANSACYLASE, MITOCHONDRIAL"/>
    <property type="match status" value="1"/>
</dbReference>
<dbReference type="OrthoDB" id="3543921at2"/>
<dbReference type="EC" id="2.3.1.39" evidence="4"/>
<dbReference type="InterPro" id="IPR016035">
    <property type="entry name" value="Acyl_Trfase/lysoPLipase"/>
</dbReference>
<dbReference type="InterPro" id="IPR014043">
    <property type="entry name" value="Acyl_transferase_dom"/>
</dbReference>
<dbReference type="GO" id="GO:0005829">
    <property type="term" value="C:cytosol"/>
    <property type="evidence" value="ECO:0007669"/>
    <property type="project" value="TreeGrafter"/>
</dbReference>
<comment type="catalytic activity">
    <reaction evidence="3 4">
        <text>holo-[ACP] + malonyl-CoA = malonyl-[ACP] + CoA</text>
        <dbReference type="Rhea" id="RHEA:41792"/>
        <dbReference type="Rhea" id="RHEA-COMP:9623"/>
        <dbReference type="Rhea" id="RHEA-COMP:9685"/>
        <dbReference type="ChEBI" id="CHEBI:57287"/>
        <dbReference type="ChEBI" id="CHEBI:57384"/>
        <dbReference type="ChEBI" id="CHEBI:64479"/>
        <dbReference type="ChEBI" id="CHEBI:78449"/>
        <dbReference type="EC" id="2.3.1.39"/>
    </reaction>
</comment>
<sequence length="319" mass="33262">MNRTAFVFPGQGSQRVGMGRHLLAQRPDLVETYYRTADDVLGIPLSRLSWHGPGRDLDDPAVSQPAILLTSLVTLEVLRGQGVEPDAVAGHSLGEYAALVAAGVLEWTDALRLVRLRGELVATVDDRVRGATAAVLGLDRPAVARLCGEVAADTGRTVEISGDNGPGQTVVSGEAEAVTLLTRAAHAAGATRVAELRAGGPFHSSLLRGIEAEFTEALITTEFRDPEIPLVSSVTGARVSTAAEAIVALAGQLTRPVRWTEAVEELGAAGVDRFIEAGPGLVLGGLVRRIAPHARVHATSSARQLALTTGAFTATDNAV</sequence>
<dbReference type="SUPFAM" id="SSF52151">
    <property type="entry name" value="FabD/lysophospholipase-like"/>
    <property type="match status" value="1"/>
</dbReference>
<dbReference type="RefSeq" id="WP_150265306.1">
    <property type="nucleotide sequence ID" value="NZ_CP029194.1"/>
</dbReference>
<comment type="similarity">
    <text evidence="4">Belongs to the fabD family.</text>
</comment>
<accession>A0A5P2AMZ7</accession>
<dbReference type="SMART" id="SM00827">
    <property type="entry name" value="PKS_AT"/>
    <property type="match status" value="1"/>
</dbReference>
<organism evidence="7 8">
    <name type="scientific">Streptomyces venezuelae</name>
    <dbReference type="NCBI Taxonomy" id="54571"/>
    <lineage>
        <taxon>Bacteria</taxon>
        <taxon>Bacillati</taxon>
        <taxon>Actinomycetota</taxon>
        <taxon>Actinomycetes</taxon>
        <taxon>Kitasatosporales</taxon>
        <taxon>Streptomycetaceae</taxon>
        <taxon>Streptomyces</taxon>
    </lineage>
</organism>
<dbReference type="InterPro" id="IPR004410">
    <property type="entry name" value="Malonyl_CoA-ACP_transAc_FabD"/>
</dbReference>
<dbReference type="InterPro" id="IPR050858">
    <property type="entry name" value="Mal-CoA-ACP_Trans/PKS_FabD"/>
</dbReference>
<reference evidence="7 8" key="1">
    <citation type="submission" date="2018-05" db="EMBL/GenBank/DDBJ databases">
        <title>Streptomyces venezuelae.</title>
        <authorList>
            <person name="Kim W."/>
            <person name="Lee N."/>
            <person name="Cho B.-K."/>
        </authorList>
    </citation>
    <scope>NUCLEOTIDE SEQUENCE [LARGE SCALE GENOMIC DNA]</scope>
    <source>
        <strain evidence="7 8">ATCC 15068</strain>
    </source>
</reference>
<evidence type="ECO:0000256" key="2">
    <source>
        <dbReference type="ARBA" id="ARBA00023315"/>
    </source>
</evidence>
<dbReference type="EMBL" id="CP029194">
    <property type="protein sequence ID" value="QES19376.1"/>
    <property type="molecule type" value="Genomic_DNA"/>
</dbReference>
<evidence type="ECO:0000313" key="7">
    <source>
        <dbReference type="EMBL" id="QES19376.1"/>
    </source>
</evidence>
<dbReference type="Gene3D" id="3.30.70.250">
    <property type="entry name" value="Malonyl-CoA ACP transacylase, ACP-binding"/>
    <property type="match status" value="1"/>
</dbReference>
<keyword evidence="1 4" id="KW-0808">Transferase</keyword>
<dbReference type="InterPro" id="IPR024925">
    <property type="entry name" value="Malonyl_CoA-ACP_transAc"/>
</dbReference>
<evidence type="ECO:0000256" key="5">
    <source>
        <dbReference type="PIRSR" id="PIRSR000446-1"/>
    </source>
</evidence>
<evidence type="ECO:0000313" key="8">
    <source>
        <dbReference type="Proteomes" id="UP000324106"/>
    </source>
</evidence>
<dbReference type="Proteomes" id="UP000324106">
    <property type="component" value="Chromosome"/>
</dbReference>